<evidence type="ECO:0000256" key="10">
    <source>
        <dbReference type="ARBA" id="ARBA00023242"/>
    </source>
</evidence>
<reference evidence="15" key="2">
    <citation type="submission" date="2025-08" db="UniProtKB">
        <authorList>
            <consortium name="RefSeq"/>
        </authorList>
    </citation>
    <scope>IDENTIFICATION</scope>
    <source>
        <tissue evidence="15">Leaf</tissue>
    </source>
</reference>
<evidence type="ECO:0000256" key="5">
    <source>
        <dbReference type="ARBA" id="ARBA00008430"/>
    </source>
</evidence>
<proteinExistence type="inferred from homology"/>
<dbReference type="GO" id="GO:0016567">
    <property type="term" value="P:protein ubiquitination"/>
    <property type="evidence" value="ECO:0000318"/>
    <property type="project" value="GO_Central"/>
</dbReference>
<keyword evidence="14" id="KW-1185">Reference proteome</keyword>
<comment type="function">
    <text evidence="1">Component of the 60S subunit of the ribosome.</text>
</comment>
<protein>
    <submittedName>
        <fullName evidence="15">Ubiquitin-like</fullName>
    </submittedName>
</protein>
<dbReference type="OrthoDB" id="2013099at2759"/>
<comment type="similarity">
    <text evidence="4">In the N-terminal section; belongs to the ubiquitin family.</text>
</comment>
<evidence type="ECO:0000256" key="2">
    <source>
        <dbReference type="ARBA" id="ARBA00004123"/>
    </source>
</evidence>
<dbReference type="InterPro" id="IPR050158">
    <property type="entry name" value="Ubiquitin_ubiquitin-like"/>
</dbReference>
<keyword evidence="10" id="KW-0539">Nucleus</keyword>
<accession>A0A9R0KC38</accession>
<dbReference type="InterPro" id="IPR001975">
    <property type="entry name" value="Ribosomal_eL40_dom"/>
</dbReference>
<evidence type="ECO:0000256" key="9">
    <source>
        <dbReference type="ARBA" id="ARBA00022980"/>
    </source>
</evidence>
<dbReference type="GO" id="GO:0005737">
    <property type="term" value="C:cytoplasm"/>
    <property type="evidence" value="ECO:0000318"/>
    <property type="project" value="GO_Central"/>
</dbReference>
<evidence type="ECO:0000256" key="6">
    <source>
        <dbReference type="ARBA" id="ARBA00010570"/>
    </source>
</evidence>
<dbReference type="FunFam" id="3.10.20.90:FF:000016">
    <property type="entry name" value="Polyubiquitin 3"/>
    <property type="match status" value="1"/>
</dbReference>
<dbReference type="PROSITE" id="PS50053">
    <property type="entry name" value="UBIQUITIN_2"/>
    <property type="match status" value="1"/>
</dbReference>
<dbReference type="InterPro" id="IPR038587">
    <property type="entry name" value="Ribosomal_eL40_sf"/>
</dbReference>
<dbReference type="GeneID" id="110804113"/>
<evidence type="ECO:0000256" key="1">
    <source>
        <dbReference type="ARBA" id="ARBA00002241"/>
    </source>
</evidence>
<dbReference type="PROSITE" id="PS00299">
    <property type="entry name" value="UBIQUITIN_1"/>
    <property type="match status" value="1"/>
</dbReference>
<dbReference type="Gene3D" id="3.10.20.90">
    <property type="entry name" value="Phosphatidylinositol 3-kinase Catalytic Subunit, Chain A, domain 1"/>
    <property type="match status" value="1"/>
</dbReference>
<dbReference type="GO" id="GO:0031386">
    <property type="term" value="F:protein tag activity"/>
    <property type="evidence" value="ECO:0000318"/>
    <property type="project" value="GO_Central"/>
</dbReference>
<dbReference type="SUPFAM" id="SSF57829">
    <property type="entry name" value="Zn-binding ribosomal proteins"/>
    <property type="match status" value="1"/>
</dbReference>
<dbReference type="InterPro" id="IPR019954">
    <property type="entry name" value="Ubiquitin_CS"/>
</dbReference>
<dbReference type="GO" id="GO:0031625">
    <property type="term" value="F:ubiquitin protein ligase binding"/>
    <property type="evidence" value="ECO:0000318"/>
    <property type="project" value="GO_Central"/>
</dbReference>
<sequence>MQIFVKTLTGKTITLEVESSDTIDNVKAKIQDKEGIPPDQQRLIFAGKQLEDGRTLADYNIQKESTLHLVLRLRGGKPVSIEPSLIQLAKKYNTYKKICRGCYARLPTRATHCRKKKCGHSNDLRPKKPSQYV</sequence>
<dbReference type="GO" id="GO:0003729">
    <property type="term" value="F:mRNA binding"/>
    <property type="evidence" value="ECO:0007669"/>
    <property type="project" value="UniProtKB-ARBA"/>
</dbReference>
<feature type="domain" description="Ubiquitin-like" evidence="13">
    <location>
        <begin position="1"/>
        <end position="76"/>
    </location>
</feature>
<comment type="subcellular location">
    <subcellularLocation>
        <location evidence="3">Cytoplasm</location>
    </subcellularLocation>
    <subcellularLocation>
        <location evidence="2">Nucleus</location>
    </subcellularLocation>
</comment>
<dbReference type="Pfam" id="PF00240">
    <property type="entry name" value="ubiquitin"/>
    <property type="match status" value="1"/>
</dbReference>
<dbReference type="SMART" id="SM01377">
    <property type="entry name" value="Ribosomal_L40e"/>
    <property type="match status" value="1"/>
</dbReference>
<comment type="subunit">
    <text evidence="12">Part of the 60S ribosomal subunit.</text>
</comment>
<keyword evidence="8" id="KW-1017">Isopeptide bond</keyword>
<organism evidence="14 15">
    <name type="scientific">Spinacia oleracea</name>
    <name type="common">Spinach</name>
    <dbReference type="NCBI Taxonomy" id="3562"/>
    <lineage>
        <taxon>Eukaryota</taxon>
        <taxon>Viridiplantae</taxon>
        <taxon>Streptophyta</taxon>
        <taxon>Embryophyta</taxon>
        <taxon>Tracheophyta</taxon>
        <taxon>Spermatophyta</taxon>
        <taxon>Magnoliopsida</taxon>
        <taxon>eudicotyledons</taxon>
        <taxon>Gunneridae</taxon>
        <taxon>Pentapetalae</taxon>
        <taxon>Caryophyllales</taxon>
        <taxon>Chenopodiaceae</taxon>
        <taxon>Chenopodioideae</taxon>
        <taxon>Anserineae</taxon>
        <taxon>Spinacia</taxon>
    </lineage>
</organism>
<dbReference type="AlphaFoldDB" id="A0A9R0KC38"/>
<evidence type="ECO:0000256" key="12">
    <source>
        <dbReference type="ARBA" id="ARBA00035124"/>
    </source>
</evidence>
<dbReference type="InterPro" id="IPR029071">
    <property type="entry name" value="Ubiquitin-like_domsf"/>
</dbReference>
<dbReference type="GO" id="GO:0006412">
    <property type="term" value="P:translation"/>
    <property type="evidence" value="ECO:0007669"/>
    <property type="project" value="InterPro"/>
</dbReference>
<evidence type="ECO:0000256" key="8">
    <source>
        <dbReference type="ARBA" id="ARBA00022499"/>
    </source>
</evidence>
<evidence type="ECO:0000256" key="11">
    <source>
        <dbReference type="ARBA" id="ARBA00023274"/>
    </source>
</evidence>
<dbReference type="Proteomes" id="UP000813463">
    <property type="component" value="Chromosome 3"/>
</dbReference>
<evidence type="ECO:0000259" key="13">
    <source>
        <dbReference type="PROSITE" id="PS50053"/>
    </source>
</evidence>
<dbReference type="Pfam" id="PF01020">
    <property type="entry name" value="Ribosomal_L40e"/>
    <property type="match status" value="1"/>
</dbReference>
<keyword evidence="7" id="KW-0963">Cytoplasm</keyword>
<dbReference type="FunFam" id="4.10.1060.50:FF:000001">
    <property type="entry name" value="ubiquitin-60S ribosomal protein L40"/>
    <property type="match status" value="1"/>
</dbReference>
<gene>
    <name evidence="15" type="primary">LOC110804113</name>
</gene>
<dbReference type="GO" id="GO:0005840">
    <property type="term" value="C:ribosome"/>
    <property type="evidence" value="ECO:0007669"/>
    <property type="project" value="UniProtKB-KW"/>
</dbReference>
<dbReference type="GO" id="GO:0005634">
    <property type="term" value="C:nucleus"/>
    <property type="evidence" value="ECO:0000318"/>
    <property type="project" value="GO_Central"/>
</dbReference>
<evidence type="ECO:0000313" key="14">
    <source>
        <dbReference type="Proteomes" id="UP000813463"/>
    </source>
</evidence>
<dbReference type="InterPro" id="IPR011332">
    <property type="entry name" value="Ribosomal_zn-bd"/>
</dbReference>
<dbReference type="PRINTS" id="PR00348">
    <property type="entry name" value="UBIQUITIN"/>
</dbReference>
<dbReference type="SUPFAM" id="SSF54236">
    <property type="entry name" value="Ubiquitin-like"/>
    <property type="match status" value="1"/>
</dbReference>
<dbReference type="CDD" id="cd01803">
    <property type="entry name" value="Ubl_ubiquitin"/>
    <property type="match status" value="1"/>
</dbReference>
<name>A0A9R0KC38_SPIOL</name>
<keyword evidence="9" id="KW-0689">Ribosomal protein</keyword>
<evidence type="ECO:0000256" key="4">
    <source>
        <dbReference type="ARBA" id="ARBA00008373"/>
    </source>
</evidence>
<dbReference type="Gene3D" id="4.10.1060.50">
    <property type="match status" value="1"/>
</dbReference>
<evidence type="ECO:0000256" key="7">
    <source>
        <dbReference type="ARBA" id="ARBA00022490"/>
    </source>
</evidence>
<dbReference type="InterPro" id="IPR019956">
    <property type="entry name" value="Ubiquitin_dom"/>
</dbReference>
<dbReference type="GO" id="GO:0003735">
    <property type="term" value="F:structural constituent of ribosome"/>
    <property type="evidence" value="ECO:0007669"/>
    <property type="project" value="InterPro"/>
</dbReference>
<dbReference type="InterPro" id="IPR000626">
    <property type="entry name" value="Ubiquitin-like_dom"/>
</dbReference>
<dbReference type="RefSeq" id="XP_021865373.1">
    <property type="nucleotide sequence ID" value="XM_022009681.2"/>
</dbReference>
<comment type="similarity">
    <text evidence="5">Belongs to the ubiquitin family.</text>
</comment>
<keyword evidence="11" id="KW-0687">Ribonucleoprotein</keyword>
<comment type="similarity">
    <text evidence="6">In the C-terminal section; belongs to the eukaryotic ribosomal protein eL40 family.</text>
</comment>
<dbReference type="PANTHER" id="PTHR10666">
    <property type="entry name" value="UBIQUITIN"/>
    <property type="match status" value="1"/>
</dbReference>
<evidence type="ECO:0000313" key="15">
    <source>
        <dbReference type="RefSeq" id="XP_021865373.1"/>
    </source>
</evidence>
<reference evidence="14" key="1">
    <citation type="journal article" date="2021" name="Nat. Commun.">
        <title>Genomic analyses provide insights into spinach domestication and the genetic basis of agronomic traits.</title>
        <authorList>
            <person name="Cai X."/>
            <person name="Sun X."/>
            <person name="Xu C."/>
            <person name="Sun H."/>
            <person name="Wang X."/>
            <person name="Ge C."/>
            <person name="Zhang Z."/>
            <person name="Wang Q."/>
            <person name="Fei Z."/>
            <person name="Jiao C."/>
            <person name="Wang Q."/>
        </authorList>
    </citation>
    <scope>NUCLEOTIDE SEQUENCE [LARGE SCALE GENOMIC DNA]</scope>
    <source>
        <strain evidence="14">cv. Varoflay</strain>
    </source>
</reference>
<dbReference type="GO" id="GO:1990904">
    <property type="term" value="C:ribonucleoprotein complex"/>
    <property type="evidence" value="ECO:0007669"/>
    <property type="project" value="UniProtKB-KW"/>
</dbReference>
<evidence type="ECO:0000256" key="3">
    <source>
        <dbReference type="ARBA" id="ARBA00004496"/>
    </source>
</evidence>
<dbReference type="KEGG" id="soe:110804113"/>
<dbReference type="SMART" id="SM00213">
    <property type="entry name" value="UBQ"/>
    <property type="match status" value="1"/>
</dbReference>
<dbReference type="GO" id="GO:0019941">
    <property type="term" value="P:modification-dependent protein catabolic process"/>
    <property type="evidence" value="ECO:0000318"/>
    <property type="project" value="GO_Central"/>
</dbReference>